<keyword evidence="7" id="KW-1185">Reference proteome</keyword>
<dbReference type="InterPro" id="IPR039647">
    <property type="entry name" value="EF_hand_pair_protein_CML-like"/>
</dbReference>
<feature type="transmembrane region" description="Helical" evidence="4">
    <location>
        <begin position="20"/>
        <end position="42"/>
    </location>
</feature>
<dbReference type="STRING" id="218851.A0A2G5E2C0"/>
<keyword evidence="4" id="KW-1133">Transmembrane helix</keyword>
<dbReference type="InterPro" id="IPR018247">
    <property type="entry name" value="EF_Hand_1_Ca_BS"/>
</dbReference>
<feature type="domain" description="EF-hand" evidence="5">
    <location>
        <begin position="153"/>
        <end position="188"/>
    </location>
</feature>
<evidence type="ECO:0000256" key="4">
    <source>
        <dbReference type="SAM" id="Phobius"/>
    </source>
</evidence>
<dbReference type="PROSITE" id="PS00018">
    <property type="entry name" value="EF_HAND_1"/>
    <property type="match status" value="4"/>
</dbReference>
<proteinExistence type="predicted"/>
<keyword evidence="2" id="KW-0677">Repeat</keyword>
<gene>
    <name evidence="6" type="ORF">AQUCO_01300571v1</name>
</gene>
<dbReference type="Proteomes" id="UP000230069">
    <property type="component" value="Unassembled WGS sequence"/>
</dbReference>
<reference evidence="6 7" key="1">
    <citation type="submission" date="2017-09" db="EMBL/GenBank/DDBJ databases">
        <title>WGS assembly of Aquilegia coerulea Goldsmith.</title>
        <authorList>
            <person name="Hodges S."/>
            <person name="Kramer E."/>
            <person name="Nordborg M."/>
            <person name="Tomkins J."/>
            <person name="Borevitz J."/>
            <person name="Derieg N."/>
            <person name="Yan J."/>
            <person name="Mihaltcheva S."/>
            <person name="Hayes R.D."/>
            <person name="Rokhsar D."/>
        </authorList>
    </citation>
    <scope>NUCLEOTIDE SEQUENCE [LARGE SCALE GENOMIC DNA]</scope>
    <source>
        <strain evidence="7">cv. Goldsmith</strain>
    </source>
</reference>
<keyword evidence="1" id="KW-0479">Metal-binding</keyword>
<evidence type="ECO:0000256" key="1">
    <source>
        <dbReference type="ARBA" id="ARBA00022723"/>
    </source>
</evidence>
<dbReference type="GO" id="GO:0005509">
    <property type="term" value="F:calcium ion binding"/>
    <property type="evidence" value="ECO:0007669"/>
    <property type="project" value="InterPro"/>
</dbReference>
<evidence type="ECO:0000259" key="5">
    <source>
        <dbReference type="PROSITE" id="PS50222"/>
    </source>
</evidence>
<dbReference type="PANTHER" id="PTHR10891">
    <property type="entry name" value="EF-HAND CALCIUM-BINDING DOMAIN CONTAINING PROTEIN"/>
    <property type="match status" value="1"/>
</dbReference>
<dbReference type="AlphaFoldDB" id="A0A2G5E2C0"/>
<evidence type="ECO:0000256" key="3">
    <source>
        <dbReference type="ARBA" id="ARBA00022837"/>
    </source>
</evidence>
<dbReference type="OrthoDB" id="26525at2759"/>
<evidence type="ECO:0000313" key="7">
    <source>
        <dbReference type="Proteomes" id="UP000230069"/>
    </source>
</evidence>
<keyword evidence="3" id="KW-0106">Calcium</keyword>
<dbReference type="SMART" id="SM00054">
    <property type="entry name" value="EFh"/>
    <property type="match status" value="4"/>
</dbReference>
<feature type="domain" description="EF-hand" evidence="5">
    <location>
        <begin position="115"/>
        <end position="150"/>
    </location>
</feature>
<feature type="domain" description="EF-hand" evidence="5">
    <location>
        <begin position="229"/>
        <end position="263"/>
    </location>
</feature>
<name>A0A2G5E2C0_AQUCA</name>
<dbReference type="SUPFAM" id="SSF47473">
    <property type="entry name" value="EF-hand"/>
    <property type="match status" value="1"/>
</dbReference>
<dbReference type="FunFam" id="1.10.238.10:FF:000001">
    <property type="entry name" value="Calmodulin 1"/>
    <property type="match status" value="1"/>
</dbReference>
<dbReference type="Gene3D" id="1.10.238.10">
    <property type="entry name" value="EF-hand"/>
    <property type="match status" value="2"/>
</dbReference>
<dbReference type="InterPro" id="IPR002048">
    <property type="entry name" value="EF_hand_dom"/>
</dbReference>
<dbReference type="EMBL" id="KZ305030">
    <property type="protein sequence ID" value="PIA49928.1"/>
    <property type="molecule type" value="Genomic_DNA"/>
</dbReference>
<organism evidence="6 7">
    <name type="scientific">Aquilegia coerulea</name>
    <name type="common">Rocky mountain columbine</name>
    <dbReference type="NCBI Taxonomy" id="218851"/>
    <lineage>
        <taxon>Eukaryota</taxon>
        <taxon>Viridiplantae</taxon>
        <taxon>Streptophyta</taxon>
        <taxon>Embryophyta</taxon>
        <taxon>Tracheophyta</taxon>
        <taxon>Spermatophyta</taxon>
        <taxon>Magnoliopsida</taxon>
        <taxon>Ranunculales</taxon>
        <taxon>Ranunculaceae</taxon>
        <taxon>Thalictroideae</taxon>
        <taxon>Aquilegia</taxon>
    </lineage>
</organism>
<dbReference type="CDD" id="cd00051">
    <property type="entry name" value="EFh"/>
    <property type="match status" value="2"/>
</dbReference>
<evidence type="ECO:0000256" key="2">
    <source>
        <dbReference type="ARBA" id="ARBA00022737"/>
    </source>
</evidence>
<keyword evidence="4" id="KW-0472">Membrane</keyword>
<dbReference type="InterPro" id="IPR011992">
    <property type="entry name" value="EF-hand-dom_pair"/>
</dbReference>
<dbReference type="PROSITE" id="PS50222">
    <property type="entry name" value="EF_HAND_2"/>
    <property type="match status" value="4"/>
</dbReference>
<dbReference type="Pfam" id="PF13499">
    <property type="entry name" value="EF-hand_7"/>
    <property type="match status" value="2"/>
</dbReference>
<sequence>MHFSILNTHLKHLTITYLHYSLRFSLLTTSFIYLTFQFIIYITPHHSVYLELSLPFSPSQVSIMFASCKQLSNSSRNWVRNSIQKVKAKDTKKGKPKKLLSSGVDWITSSFAAMEVSNQLKQVFKIIDANGDGKISSLELGEVLLCLGHEKTTVAKEAEGMVSVVDYNGDGFIDLDEFMEVVGGGNGENESNKDDGLLDAFHVFDSDKNGFISAKELMNVFISLGYDNCTLRECSLMIRGVDKDGDGLVDFEEFRSMMTGRLD</sequence>
<keyword evidence="4" id="KW-0812">Transmembrane</keyword>
<dbReference type="InParanoid" id="A0A2G5E2C0"/>
<accession>A0A2G5E2C0</accession>
<protein>
    <recommendedName>
        <fullName evidence="5">EF-hand domain-containing protein</fullName>
    </recommendedName>
</protein>
<feature type="domain" description="EF-hand" evidence="5">
    <location>
        <begin position="192"/>
        <end position="227"/>
    </location>
</feature>
<evidence type="ECO:0000313" key="6">
    <source>
        <dbReference type="EMBL" id="PIA49928.1"/>
    </source>
</evidence>